<comment type="caution">
    <text evidence="17">The sequence shown here is derived from an EMBL/GenBank/DDBJ whole genome shotgun (WGS) entry which is preliminary data.</text>
</comment>
<dbReference type="Pfam" id="PF00704">
    <property type="entry name" value="Glyco_hydro_18"/>
    <property type="match status" value="1"/>
</dbReference>
<feature type="region of interest" description="Disordered" evidence="13">
    <location>
        <begin position="397"/>
        <end position="438"/>
    </location>
</feature>
<feature type="signal peptide" evidence="14">
    <location>
        <begin position="1"/>
        <end position="16"/>
    </location>
</feature>
<dbReference type="GO" id="GO:0008061">
    <property type="term" value="F:chitin binding"/>
    <property type="evidence" value="ECO:0007669"/>
    <property type="project" value="UniProtKB-KW"/>
</dbReference>
<organism evidence="17 18">
    <name type="scientific">Amphibalanus amphitrite</name>
    <name type="common">Striped barnacle</name>
    <name type="synonym">Balanus amphitrite</name>
    <dbReference type="NCBI Taxonomy" id="1232801"/>
    <lineage>
        <taxon>Eukaryota</taxon>
        <taxon>Metazoa</taxon>
        <taxon>Ecdysozoa</taxon>
        <taxon>Arthropoda</taxon>
        <taxon>Crustacea</taxon>
        <taxon>Multicrustacea</taxon>
        <taxon>Cirripedia</taxon>
        <taxon>Thoracica</taxon>
        <taxon>Thoracicalcarea</taxon>
        <taxon>Balanomorpha</taxon>
        <taxon>Balanoidea</taxon>
        <taxon>Balanidae</taxon>
        <taxon>Amphibalaninae</taxon>
        <taxon>Amphibalanus</taxon>
    </lineage>
</organism>
<dbReference type="InterPro" id="IPR001579">
    <property type="entry name" value="Glyco_hydro_18_chit_AS"/>
</dbReference>
<dbReference type="CDD" id="cd02872">
    <property type="entry name" value="GH18_chitolectin_chitotriosidase"/>
    <property type="match status" value="1"/>
</dbReference>
<comment type="catalytic activity">
    <reaction evidence="1">
        <text>Random endo-hydrolysis of N-acetyl-beta-D-glucosaminide (1-&gt;4)-beta-linkages in chitin and chitodextrins.</text>
        <dbReference type="EC" id="3.2.1.14"/>
    </reaction>
</comment>
<dbReference type="GO" id="GO:0008843">
    <property type="term" value="F:endochitinase activity"/>
    <property type="evidence" value="ECO:0007669"/>
    <property type="project" value="UniProtKB-EC"/>
</dbReference>
<keyword evidence="18" id="KW-1185">Reference proteome</keyword>
<reference evidence="17 18" key="1">
    <citation type="submission" date="2019-07" db="EMBL/GenBank/DDBJ databases">
        <title>Draft genome assembly of a fouling barnacle, Amphibalanus amphitrite (Darwin, 1854): The first reference genome for Thecostraca.</title>
        <authorList>
            <person name="Kim W."/>
        </authorList>
    </citation>
    <scope>NUCLEOTIDE SEQUENCE [LARGE SCALE GENOMIC DNA]</scope>
    <source>
        <strain evidence="17">SNU_AA5</strain>
        <tissue evidence="17">Soma without cirri and trophi</tissue>
    </source>
</reference>
<evidence type="ECO:0000256" key="3">
    <source>
        <dbReference type="ARBA" id="ARBA00012729"/>
    </source>
</evidence>
<dbReference type="Gene3D" id="3.20.20.80">
    <property type="entry name" value="Glycosidases"/>
    <property type="match status" value="1"/>
</dbReference>
<feature type="chain" id="PRO_5025391701" description="chitinase" evidence="14">
    <location>
        <begin position="17"/>
        <end position="501"/>
    </location>
</feature>
<dbReference type="OrthoDB" id="73875at2759"/>
<evidence type="ECO:0000259" key="15">
    <source>
        <dbReference type="PROSITE" id="PS50940"/>
    </source>
</evidence>
<dbReference type="PANTHER" id="PTHR11177">
    <property type="entry name" value="CHITINASE"/>
    <property type="match status" value="1"/>
</dbReference>
<dbReference type="SMART" id="SM00636">
    <property type="entry name" value="Glyco_18"/>
    <property type="match status" value="1"/>
</dbReference>
<evidence type="ECO:0000256" key="5">
    <source>
        <dbReference type="ARBA" id="ARBA00022729"/>
    </source>
</evidence>
<evidence type="ECO:0000256" key="12">
    <source>
        <dbReference type="RuleBase" id="RU000489"/>
    </source>
</evidence>
<dbReference type="InterPro" id="IPR001223">
    <property type="entry name" value="Glyco_hydro18_cat"/>
</dbReference>
<dbReference type="GO" id="GO:0006032">
    <property type="term" value="P:chitin catabolic process"/>
    <property type="evidence" value="ECO:0007669"/>
    <property type="project" value="UniProtKB-KW"/>
</dbReference>
<dbReference type="EC" id="3.2.1.14" evidence="3"/>
<dbReference type="PROSITE" id="PS50940">
    <property type="entry name" value="CHIT_BIND_II"/>
    <property type="match status" value="1"/>
</dbReference>
<dbReference type="EMBL" id="VIIS01001845">
    <property type="protein sequence ID" value="KAF0292013.1"/>
    <property type="molecule type" value="Genomic_DNA"/>
</dbReference>
<evidence type="ECO:0000259" key="16">
    <source>
        <dbReference type="PROSITE" id="PS51910"/>
    </source>
</evidence>
<protein>
    <recommendedName>
        <fullName evidence="3">chitinase</fullName>
        <ecNumber evidence="3">3.2.1.14</ecNumber>
    </recommendedName>
</protein>
<evidence type="ECO:0000256" key="4">
    <source>
        <dbReference type="ARBA" id="ARBA00022669"/>
    </source>
</evidence>
<keyword evidence="10 12" id="KW-0326">Glycosidase</keyword>
<evidence type="ECO:0000256" key="6">
    <source>
        <dbReference type="ARBA" id="ARBA00022801"/>
    </source>
</evidence>
<dbReference type="AlphaFoldDB" id="A0A6A4VEK9"/>
<dbReference type="PANTHER" id="PTHR11177:SF360">
    <property type="entry name" value="CHITINASE 4-RELATED"/>
    <property type="match status" value="1"/>
</dbReference>
<dbReference type="PROSITE" id="PS01095">
    <property type="entry name" value="GH18_1"/>
    <property type="match status" value="1"/>
</dbReference>
<evidence type="ECO:0000256" key="13">
    <source>
        <dbReference type="SAM" id="MobiDB-lite"/>
    </source>
</evidence>
<sequence length="501" mass="55091">MLRAVLLATLAAAAAAAGDGVTSPRYMATCYYGTWAVYRPGLGKFDIEDFNPYLCTHGIYGFAGLDPNTNQIKSLDPWNDLYDNYGKGGFIRFTNLKKLNPNFKAILAIGGWNEGSEKYSSMAADASKRATFIQSCVQFLKTYNFDGLDMDWEYPAERGGQPIDKTDYALLIKELKTAFEPEGLLLSAAVGPGKTTIDESYDLDIMAQYLDIFNVMAYDYHGAFDPFTGHVAPLYLSPQDLEPGHEAYQYFSVNFTVNYYIEGGVPPHKIAMGIPLYGRGFTLADRNQHGLYAPMSGGMPACPYTRTAGVCGFNEICVYLDEGGWTSVRDPDQKAIYSYKDLLWVGYDDLESINLKTQYIKDMDLGGSMVWSVETDDFRGLCGFGTTNPLMNAIWTSLNGDIPQPTPGPEPTGQPTDTPATTEPPAPTAPPSHICKNPGLNPDPDRTCSPVFYACVWNGDHWEVTQEECANGTVFDATASTCIWSYESDECDTAGHRGLRA</sequence>
<dbReference type="SUPFAM" id="SSF54556">
    <property type="entry name" value="Chitinase insertion domain"/>
    <property type="match status" value="1"/>
</dbReference>
<dbReference type="FunFam" id="3.10.50.10:FF:000004">
    <property type="entry name" value="Chitinase 5"/>
    <property type="match status" value="1"/>
</dbReference>
<keyword evidence="7" id="KW-0146">Chitin degradation</keyword>
<dbReference type="InterPro" id="IPR029070">
    <property type="entry name" value="Chitinase_insertion_sf"/>
</dbReference>
<dbReference type="Gene3D" id="3.10.50.10">
    <property type="match status" value="1"/>
</dbReference>
<dbReference type="SMART" id="SM00494">
    <property type="entry name" value="ChtBD2"/>
    <property type="match status" value="1"/>
</dbReference>
<evidence type="ECO:0000313" key="17">
    <source>
        <dbReference type="EMBL" id="KAF0292013.1"/>
    </source>
</evidence>
<feature type="domain" description="Chitin-binding type-2" evidence="15">
    <location>
        <begin position="432"/>
        <end position="493"/>
    </location>
</feature>
<dbReference type="InterPro" id="IPR002557">
    <property type="entry name" value="Chitin-bd_dom"/>
</dbReference>
<keyword evidence="11" id="KW-0624">Polysaccharide degradation</keyword>
<name>A0A6A4VEK9_AMPAM</name>
<dbReference type="SUPFAM" id="SSF51445">
    <property type="entry name" value="(Trans)glycosidases"/>
    <property type="match status" value="1"/>
</dbReference>
<evidence type="ECO:0000256" key="8">
    <source>
        <dbReference type="ARBA" id="ARBA00023157"/>
    </source>
</evidence>
<proteinExistence type="inferred from homology"/>
<evidence type="ECO:0000256" key="11">
    <source>
        <dbReference type="ARBA" id="ARBA00023326"/>
    </source>
</evidence>
<dbReference type="GO" id="GO:0005576">
    <property type="term" value="C:extracellular region"/>
    <property type="evidence" value="ECO:0007669"/>
    <property type="project" value="InterPro"/>
</dbReference>
<dbReference type="GO" id="GO:0000272">
    <property type="term" value="P:polysaccharide catabolic process"/>
    <property type="evidence" value="ECO:0007669"/>
    <property type="project" value="UniProtKB-KW"/>
</dbReference>
<dbReference type="PROSITE" id="PS51910">
    <property type="entry name" value="GH18_2"/>
    <property type="match status" value="1"/>
</dbReference>
<evidence type="ECO:0000256" key="9">
    <source>
        <dbReference type="ARBA" id="ARBA00023277"/>
    </source>
</evidence>
<keyword evidence="8" id="KW-1015">Disulfide bond</keyword>
<evidence type="ECO:0000313" key="18">
    <source>
        <dbReference type="Proteomes" id="UP000440578"/>
    </source>
</evidence>
<dbReference type="Pfam" id="PF01607">
    <property type="entry name" value="CBM_14"/>
    <property type="match status" value="1"/>
</dbReference>
<dbReference type="InterPro" id="IPR036508">
    <property type="entry name" value="Chitin-bd_dom_sf"/>
</dbReference>
<dbReference type="InterPro" id="IPR050314">
    <property type="entry name" value="Glycosyl_Hydrlase_18"/>
</dbReference>
<evidence type="ECO:0000256" key="1">
    <source>
        <dbReference type="ARBA" id="ARBA00000822"/>
    </source>
</evidence>
<dbReference type="Proteomes" id="UP000440578">
    <property type="component" value="Unassembled WGS sequence"/>
</dbReference>
<gene>
    <name evidence="17" type="primary">Cht2_0</name>
    <name evidence="17" type="ORF">FJT64_009957</name>
</gene>
<dbReference type="InterPro" id="IPR017853">
    <property type="entry name" value="GH"/>
</dbReference>
<keyword evidence="6 12" id="KW-0378">Hydrolase</keyword>
<keyword evidence="9" id="KW-0119">Carbohydrate metabolism</keyword>
<evidence type="ECO:0000256" key="10">
    <source>
        <dbReference type="ARBA" id="ARBA00023295"/>
    </source>
</evidence>
<comment type="similarity">
    <text evidence="2">Belongs to the glycosyl hydrolase 18 family. Chitinase class II subfamily.</text>
</comment>
<evidence type="ECO:0000256" key="2">
    <source>
        <dbReference type="ARBA" id="ARBA00009121"/>
    </source>
</evidence>
<keyword evidence="5 14" id="KW-0732">Signal</keyword>
<dbReference type="SUPFAM" id="SSF57625">
    <property type="entry name" value="Invertebrate chitin-binding proteins"/>
    <property type="match status" value="1"/>
</dbReference>
<evidence type="ECO:0000256" key="14">
    <source>
        <dbReference type="SAM" id="SignalP"/>
    </source>
</evidence>
<accession>A0A6A4VEK9</accession>
<evidence type="ECO:0000256" key="7">
    <source>
        <dbReference type="ARBA" id="ARBA00023024"/>
    </source>
</evidence>
<dbReference type="Gene3D" id="2.170.140.10">
    <property type="entry name" value="Chitin binding domain"/>
    <property type="match status" value="1"/>
</dbReference>
<dbReference type="InterPro" id="IPR011583">
    <property type="entry name" value="Chitinase_II/V-like_cat"/>
</dbReference>
<keyword evidence="4" id="KW-0147">Chitin-binding</keyword>
<feature type="domain" description="GH18" evidence="16">
    <location>
        <begin position="26"/>
        <end position="401"/>
    </location>
</feature>